<evidence type="ECO:0000259" key="2">
    <source>
        <dbReference type="Pfam" id="PF15609"/>
    </source>
</evidence>
<dbReference type="CDD" id="cd06223">
    <property type="entry name" value="PRTases_typeI"/>
    <property type="match status" value="1"/>
</dbReference>
<feature type="domain" description="Orotate phosphoribosyltransferase-like" evidence="2">
    <location>
        <begin position="21"/>
        <end position="192"/>
    </location>
</feature>
<dbReference type="GO" id="GO:0016757">
    <property type="term" value="F:glycosyltransferase activity"/>
    <property type="evidence" value="ECO:0007669"/>
    <property type="project" value="UniProtKB-KW"/>
</dbReference>
<evidence type="ECO:0000259" key="1">
    <source>
        <dbReference type="Pfam" id="PF12500"/>
    </source>
</evidence>
<organism evidence="3">
    <name type="scientific">hydrothermal vent metagenome</name>
    <dbReference type="NCBI Taxonomy" id="652676"/>
    <lineage>
        <taxon>unclassified sequences</taxon>
        <taxon>metagenomes</taxon>
        <taxon>ecological metagenomes</taxon>
    </lineage>
</organism>
<reference evidence="3" key="1">
    <citation type="submission" date="2016-10" db="EMBL/GenBank/DDBJ databases">
        <authorList>
            <person name="de Groot N.N."/>
        </authorList>
    </citation>
    <scope>NUCLEOTIDE SEQUENCE</scope>
</reference>
<accession>A0A1W1EHP8</accession>
<dbReference type="InterPro" id="IPR041688">
    <property type="entry name" value="PRTase_2"/>
</dbReference>
<dbReference type="EMBL" id="FRYL01000006">
    <property type="protein sequence ID" value="SHO80379.1"/>
    <property type="molecule type" value="Genomic_DNA"/>
</dbReference>
<dbReference type="InterPro" id="IPR000836">
    <property type="entry name" value="PRTase_dom"/>
</dbReference>
<dbReference type="SUPFAM" id="SSF53271">
    <property type="entry name" value="PRTase-like"/>
    <property type="match status" value="1"/>
</dbReference>
<name>A0A1W1EHP8_9ZZZZ</name>
<dbReference type="InterPro" id="IPR029057">
    <property type="entry name" value="PRTase-like"/>
</dbReference>
<dbReference type="InterPro" id="IPR022537">
    <property type="entry name" value="TRSP_dom"/>
</dbReference>
<evidence type="ECO:0000313" key="3">
    <source>
        <dbReference type="EMBL" id="SHO80379.1"/>
    </source>
</evidence>
<dbReference type="InterPro" id="IPR011214">
    <property type="entry name" value="UCP020967"/>
</dbReference>
<feature type="domain" description="TRSP" evidence="1">
    <location>
        <begin position="262"/>
        <end position="350"/>
    </location>
</feature>
<dbReference type="Pfam" id="PF15609">
    <property type="entry name" value="PRTase_2"/>
    <property type="match status" value="1"/>
</dbReference>
<protein>
    <submittedName>
        <fullName evidence="3">COG0503: Adenine/guanine phosphoribosyltransferases and related PRPP-binding proteins</fullName>
    </submittedName>
</protein>
<proteinExistence type="predicted"/>
<gene>
    <name evidence="3" type="ORF">MNB_SV-15-1153</name>
</gene>
<sequence length="371" mass="42698">MNIRLDTGILDIAVNPRLNELVGFGSRINKKRGFLFVSKVLGKHIPTKPSSMKKIYIDLASKIKPRIIKNRPTLVIGFAETATALGNGVFDALRDECGIKDIIYIHSTRFQTSNEVFLNFYEEHCHAPSHIIYKPKDNRLQDLLYDVQSVVLVDDEASTGNTANNLVNEIKKLLPKVDNYIVATILNWSTKKYDNFSFISLYKGKFTFEWSDNHLTNSKSSVISEAKEKVDLDEIIPYNFGRYAIEKAHYIIETPIDLDDIRDKKVLILGTAEFMYPPYLLALYLEENGIDVYNQATTRSPVNVDGEITSKIGFIDNYFENIDNFLYNVTDREYGKIYICYETTQIPKQFKLKEILEKDGFDVENIFFRDN</sequence>
<dbReference type="Pfam" id="PF12500">
    <property type="entry name" value="TRSP"/>
    <property type="match status" value="1"/>
</dbReference>
<keyword evidence="3" id="KW-0328">Glycosyltransferase</keyword>
<dbReference type="PIRSF" id="PIRSF020967">
    <property type="entry name" value="UCP020967"/>
    <property type="match status" value="1"/>
</dbReference>
<dbReference type="Gene3D" id="3.40.50.2020">
    <property type="match status" value="1"/>
</dbReference>
<keyword evidence="3" id="KW-0808">Transferase</keyword>
<dbReference type="AlphaFoldDB" id="A0A1W1EHP8"/>